<proteinExistence type="predicted"/>
<keyword evidence="2" id="KW-1185">Reference proteome</keyword>
<protein>
    <submittedName>
        <fullName evidence="1">Uncharacterized protein</fullName>
    </submittedName>
</protein>
<evidence type="ECO:0000313" key="1">
    <source>
        <dbReference type="EMBL" id="KAK3937234.1"/>
    </source>
</evidence>
<reference evidence="2" key="1">
    <citation type="journal article" date="2023" name="Mol. Phylogenet. Evol.">
        <title>Genome-scale phylogeny and comparative genomics of the fungal order Sordariales.</title>
        <authorList>
            <person name="Hensen N."/>
            <person name="Bonometti L."/>
            <person name="Westerberg I."/>
            <person name="Brannstrom I.O."/>
            <person name="Guillou S."/>
            <person name="Cros-Aarteil S."/>
            <person name="Calhoun S."/>
            <person name="Haridas S."/>
            <person name="Kuo A."/>
            <person name="Mondo S."/>
            <person name="Pangilinan J."/>
            <person name="Riley R."/>
            <person name="LaButti K."/>
            <person name="Andreopoulos B."/>
            <person name="Lipzen A."/>
            <person name="Chen C."/>
            <person name="Yan M."/>
            <person name="Daum C."/>
            <person name="Ng V."/>
            <person name="Clum A."/>
            <person name="Steindorff A."/>
            <person name="Ohm R.A."/>
            <person name="Martin F."/>
            <person name="Silar P."/>
            <person name="Natvig D.O."/>
            <person name="Lalanne C."/>
            <person name="Gautier V."/>
            <person name="Ament-Velasquez S.L."/>
            <person name="Kruys A."/>
            <person name="Hutchinson M.I."/>
            <person name="Powell A.J."/>
            <person name="Barry K."/>
            <person name="Miller A.N."/>
            <person name="Grigoriev I.V."/>
            <person name="Debuchy R."/>
            <person name="Gladieux P."/>
            <person name="Hiltunen Thoren M."/>
            <person name="Johannesson H."/>
        </authorList>
    </citation>
    <scope>NUCLEOTIDE SEQUENCE [LARGE SCALE GENOMIC DNA]</scope>
    <source>
        <strain evidence="2">CBS 340.73</strain>
    </source>
</reference>
<dbReference type="EMBL" id="MU853859">
    <property type="protein sequence ID" value="KAK3937234.1"/>
    <property type="molecule type" value="Genomic_DNA"/>
</dbReference>
<gene>
    <name evidence="1" type="ORF">QBC46DRAFT_416566</name>
</gene>
<evidence type="ECO:0000313" key="2">
    <source>
        <dbReference type="Proteomes" id="UP001303473"/>
    </source>
</evidence>
<dbReference type="AlphaFoldDB" id="A0AAN6S1N9"/>
<comment type="caution">
    <text evidence="1">The sequence shown here is derived from an EMBL/GenBank/DDBJ whole genome shotgun (WGS) entry which is preliminary data.</text>
</comment>
<dbReference type="Proteomes" id="UP001303473">
    <property type="component" value="Unassembled WGS sequence"/>
</dbReference>
<accession>A0AAN6S1N9</accession>
<organism evidence="1 2">
    <name type="scientific">Diplogelasinospora grovesii</name>
    <dbReference type="NCBI Taxonomy" id="303347"/>
    <lineage>
        <taxon>Eukaryota</taxon>
        <taxon>Fungi</taxon>
        <taxon>Dikarya</taxon>
        <taxon>Ascomycota</taxon>
        <taxon>Pezizomycotina</taxon>
        <taxon>Sordariomycetes</taxon>
        <taxon>Sordariomycetidae</taxon>
        <taxon>Sordariales</taxon>
        <taxon>Diplogelasinosporaceae</taxon>
        <taxon>Diplogelasinospora</taxon>
    </lineage>
</organism>
<sequence length="101" mass="11546">MFRPTLGILCKHSRSYFLTELVQSLQQAATLITRCYCPLPPIRPVPRKNGSIAEDQNDRDMEDWEPLFHVIKGHFQGLGVSITEVMYYRAGPTGILLRMLP</sequence>
<name>A0AAN6S1N9_9PEZI</name>